<proteinExistence type="predicted"/>
<feature type="signal peptide" evidence="1">
    <location>
        <begin position="1"/>
        <end position="25"/>
    </location>
</feature>
<comment type="caution">
    <text evidence="2">The sequence shown here is derived from an EMBL/GenBank/DDBJ whole genome shotgun (WGS) entry which is preliminary data.</text>
</comment>
<dbReference type="AlphaFoldDB" id="A0A6V8N224"/>
<protein>
    <recommendedName>
        <fullName evidence="4">GH16 domain-containing protein</fullName>
    </recommendedName>
</protein>
<evidence type="ECO:0000313" key="2">
    <source>
        <dbReference type="EMBL" id="GFO66545.1"/>
    </source>
</evidence>
<organism evidence="2 3">
    <name type="scientific">Geomonas limicola</name>
    <dbReference type="NCBI Taxonomy" id="2740186"/>
    <lineage>
        <taxon>Bacteria</taxon>
        <taxon>Pseudomonadati</taxon>
        <taxon>Thermodesulfobacteriota</taxon>
        <taxon>Desulfuromonadia</taxon>
        <taxon>Geobacterales</taxon>
        <taxon>Geobacteraceae</taxon>
        <taxon>Geomonas</taxon>
    </lineage>
</organism>
<dbReference type="Proteomes" id="UP000587586">
    <property type="component" value="Unassembled WGS sequence"/>
</dbReference>
<sequence length="350" mass="38301">MGKRTLGIKVLIALVWVSLCSSANAQVLFEDNFDTQADWAPKCLNCNRNGGGYYNGGDASGTPVGWDWWRNDEFWSPYDFTDRGYGAGTASSKPTIQISSFNHYGTTGKALTVYNESNNGDGSDGFGADGILAKSLGKDFQELYVNVKIKYQPGFQLHWTVGGNGVTQKLVRFGHNGDPIRPFGFGTSFQNAPMYFFDNYMDEYGLTQAHAFRFAPANLYYLPGQKTSAKYVGSPGFAQSIGDGNWHQLSFYVKMNSAPGVADGVTTFWYDGVLQTSTTNIPFVKAAPMVGWNTVYLGGNCFNSYAPISDKAEQWYAFDDFVISTTPIPFTYKVGGPTPVELNAAPKAAK</sequence>
<evidence type="ECO:0008006" key="4">
    <source>
        <dbReference type="Google" id="ProtNLM"/>
    </source>
</evidence>
<gene>
    <name evidence="2" type="ORF">GMLC_01240</name>
</gene>
<evidence type="ECO:0000256" key="1">
    <source>
        <dbReference type="SAM" id="SignalP"/>
    </source>
</evidence>
<feature type="chain" id="PRO_5028473290" description="GH16 domain-containing protein" evidence="1">
    <location>
        <begin position="26"/>
        <end position="350"/>
    </location>
</feature>
<dbReference type="RefSeq" id="WP_183359079.1">
    <property type="nucleotide sequence ID" value="NZ_BLXZ01000001.1"/>
</dbReference>
<dbReference type="Gene3D" id="2.60.120.200">
    <property type="match status" value="1"/>
</dbReference>
<keyword evidence="1" id="KW-0732">Signal</keyword>
<reference evidence="3" key="1">
    <citation type="submission" date="2020-06" db="EMBL/GenBank/DDBJ databases">
        <title>Draft genomic sequecing of Geomonas sp. Red745.</title>
        <authorList>
            <person name="Itoh H."/>
            <person name="Xu Z.X."/>
            <person name="Ushijima N."/>
            <person name="Masuda Y."/>
            <person name="Shiratori Y."/>
            <person name="Senoo K."/>
        </authorList>
    </citation>
    <scope>NUCLEOTIDE SEQUENCE [LARGE SCALE GENOMIC DNA]</scope>
    <source>
        <strain evidence="3">Red745</strain>
    </source>
</reference>
<dbReference type="EMBL" id="BLXZ01000001">
    <property type="protein sequence ID" value="GFO66545.1"/>
    <property type="molecule type" value="Genomic_DNA"/>
</dbReference>
<accession>A0A6V8N224</accession>
<keyword evidence="3" id="KW-1185">Reference proteome</keyword>
<evidence type="ECO:0000313" key="3">
    <source>
        <dbReference type="Proteomes" id="UP000587586"/>
    </source>
</evidence>
<name>A0A6V8N224_9BACT</name>